<dbReference type="RefSeq" id="WP_379013620.1">
    <property type="nucleotide sequence ID" value="NZ_JBHSDC010000012.1"/>
</dbReference>
<evidence type="ECO:0000313" key="2">
    <source>
        <dbReference type="Proteomes" id="UP001595906"/>
    </source>
</evidence>
<proteinExistence type="predicted"/>
<protein>
    <submittedName>
        <fullName evidence="1">Uncharacterized protein</fullName>
    </submittedName>
</protein>
<name>A0ABV8PXE7_9BACT</name>
<accession>A0ABV8PXE7</accession>
<sequence>MLSHLCDVLNDYYIHFSQGIIKKPINIRPIKWDDQLLNDTIIFLNEQDEKKHVNLLITVKHLETERNLLLKKLEFQNASLINEQKNECINSIEALMHKGSFVSKKMFTLSLNGEIVYANKHLINGNLFKKFIKVS</sequence>
<dbReference type="Proteomes" id="UP001595906">
    <property type="component" value="Unassembled WGS sequence"/>
</dbReference>
<dbReference type="EMBL" id="JBHSDC010000012">
    <property type="protein sequence ID" value="MFC4231960.1"/>
    <property type="molecule type" value="Genomic_DNA"/>
</dbReference>
<comment type="caution">
    <text evidence="1">The sequence shown here is derived from an EMBL/GenBank/DDBJ whole genome shotgun (WGS) entry which is preliminary data.</text>
</comment>
<evidence type="ECO:0000313" key="1">
    <source>
        <dbReference type="EMBL" id="MFC4231960.1"/>
    </source>
</evidence>
<reference evidence="2" key="1">
    <citation type="journal article" date="2019" name="Int. J. Syst. Evol. Microbiol.">
        <title>The Global Catalogue of Microorganisms (GCM) 10K type strain sequencing project: providing services to taxonomists for standard genome sequencing and annotation.</title>
        <authorList>
            <consortium name="The Broad Institute Genomics Platform"/>
            <consortium name="The Broad Institute Genome Sequencing Center for Infectious Disease"/>
            <person name="Wu L."/>
            <person name="Ma J."/>
        </authorList>
    </citation>
    <scope>NUCLEOTIDE SEQUENCE [LARGE SCALE GENOMIC DNA]</scope>
    <source>
        <strain evidence="2">CECT 8010</strain>
    </source>
</reference>
<gene>
    <name evidence="1" type="ORF">ACFOW1_08655</name>
</gene>
<organism evidence="1 2">
    <name type="scientific">Parasediminibacterium paludis</name>
    <dbReference type="NCBI Taxonomy" id="908966"/>
    <lineage>
        <taxon>Bacteria</taxon>
        <taxon>Pseudomonadati</taxon>
        <taxon>Bacteroidota</taxon>
        <taxon>Chitinophagia</taxon>
        <taxon>Chitinophagales</taxon>
        <taxon>Chitinophagaceae</taxon>
        <taxon>Parasediminibacterium</taxon>
    </lineage>
</organism>
<keyword evidence="2" id="KW-1185">Reference proteome</keyword>